<evidence type="ECO:0000256" key="6">
    <source>
        <dbReference type="ARBA" id="ARBA00022857"/>
    </source>
</evidence>
<keyword evidence="5 9" id="KW-0641">Proline biosynthesis</keyword>
<dbReference type="InterPro" id="IPR053790">
    <property type="entry name" value="P5CR-like_CS"/>
</dbReference>
<evidence type="ECO:0000256" key="3">
    <source>
        <dbReference type="ARBA" id="ARBA00022490"/>
    </source>
</evidence>
<dbReference type="AlphaFoldDB" id="A0A0M6WSH7"/>
<dbReference type="GO" id="GO:0055129">
    <property type="term" value="P:L-proline biosynthetic process"/>
    <property type="evidence" value="ECO:0007669"/>
    <property type="project" value="UniProtKB-UniRule"/>
</dbReference>
<feature type="binding site" evidence="11">
    <location>
        <position position="57"/>
    </location>
    <ligand>
        <name>NADPH</name>
        <dbReference type="ChEBI" id="CHEBI:57783"/>
    </ligand>
</feature>
<proteinExistence type="inferred from homology"/>
<evidence type="ECO:0000256" key="1">
    <source>
        <dbReference type="ARBA" id="ARBA00004496"/>
    </source>
</evidence>
<dbReference type="PIRSF" id="PIRSF000193">
    <property type="entry name" value="Pyrrol-5-carb_rd"/>
    <property type="match status" value="1"/>
</dbReference>
<dbReference type="Pfam" id="PF14748">
    <property type="entry name" value="P5CR_dimer"/>
    <property type="match status" value="1"/>
</dbReference>
<evidence type="ECO:0000313" key="16">
    <source>
        <dbReference type="Proteomes" id="UP000049979"/>
    </source>
</evidence>
<dbReference type="HAMAP" id="MF_01925">
    <property type="entry name" value="P5C_reductase"/>
    <property type="match status" value="1"/>
</dbReference>
<dbReference type="OrthoDB" id="9805754at2"/>
<comment type="pathway">
    <text evidence="9 12">Amino-acid biosynthesis; L-proline biosynthesis; L-proline from L-glutamate 5-semialdehyde: step 1/1.</text>
</comment>
<comment type="similarity">
    <text evidence="2 9 12">Belongs to the pyrroline-5-carboxylate reductase family.</text>
</comment>
<dbReference type="GO" id="GO:0004735">
    <property type="term" value="F:pyrroline-5-carboxylate reductase activity"/>
    <property type="evidence" value="ECO:0007669"/>
    <property type="project" value="UniProtKB-UniRule"/>
</dbReference>
<dbReference type="GO" id="GO:0005737">
    <property type="term" value="C:cytoplasm"/>
    <property type="evidence" value="ECO:0007669"/>
    <property type="project" value="UniProtKB-SubCell"/>
</dbReference>
<keyword evidence="6 9" id="KW-0521">NADP</keyword>
<feature type="domain" description="Pyrroline-5-carboxylate reductase catalytic N-terminal" evidence="13">
    <location>
        <begin position="4"/>
        <end position="98"/>
    </location>
</feature>
<comment type="subcellular location">
    <subcellularLocation>
        <location evidence="1 9">Cytoplasm</location>
    </subcellularLocation>
</comment>
<dbReference type="PANTHER" id="PTHR11645:SF0">
    <property type="entry name" value="PYRROLINE-5-CARBOXYLATE REDUCTASE 3"/>
    <property type="match status" value="1"/>
</dbReference>
<feature type="binding site" evidence="11">
    <location>
        <begin position="70"/>
        <end position="73"/>
    </location>
    <ligand>
        <name>NADP(+)</name>
        <dbReference type="ChEBI" id="CHEBI:58349"/>
    </ligand>
</feature>
<evidence type="ECO:0000256" key="10">
    <source>
        <dbReference type="NCBIfam" id="TIGR00112"/>
    </source>
</evidence>
<keyword evidence="3 9" id="KW-0963">Cytoplasm</keyword>
<dbReference type="InterPro" id="IPR008927">
    <property type="entry name" value="6-PGluconate_DH-like_C_sf"/>
</dbReference>
<evidence type="ECO:0000256" key="5">
    <source>
        <dbReference type="ARBA" id="ARBA00022650"/>
    </source>
</evidence>
<evidence type="ECO:0000256" key="11">
    <source>
        <dbReference type="PIRSR" id="PIRSR000193-1"/>
    </source>
</evidence>
<evidence type="ECO:0000256" key="7">
    <source>
        <dbReference type="ARBA" id="ARBA00023002"/>
    </source>
</evidence>
<evidence type="ECO:0000256" key="8">
    <source>
        <dbReference type="ARBA" id="ARBA00058118"/>
    </source>
</evidence>
<comment type="catalytic activity">
    <reaction evidence="9 12">
        <text>L-proline + NADP(+) = (S)-1-pyrroline-5-carboxylate + NADPH + 2 H(+)</text>
        <dbReference type="Rhea" id="RHEA:14109"/>
        <dbReference type="ChEBI" id="CHEBI:15378"/>
        <dbReference type="ChEBI" id="CHEBI:17388"/>
        <dbReference type="ChEBI" id="CHEBI:57783"/>
        <dbReference type="ChEBI" id="CHEBI:58349"/>
        <dbReference type="ChEBI" id="CHEBI:60039"/>
        <dbReference type="EC" id="1.5.1.2"/>
    </reaction>
</comment>
<reference evidence="16" key="1">
    <citation type="submission" date="2015-05" db="EMBL/GenBank/DDBJ databases">
        <authorList>
            <consortium name="Pathogen Informatics"/>
        </authorList>
    </citation>
    <scope>NUCLEOTIDE SEQUENCE [LARGE SCALE GENOMIC DNA]</scope>
    <source>
        <strain evidence="16">M72</strain>
    </source>
</reference>
<sequence>MEKKIGFIGCGNMGTAMIQGILESGKCPPQEMMISCRTKKTLEEKKAQFGVQISTDNRDVAAFADILFVAVKPQFYAEVLEEIKDLLTEEQILVSIAPGKTLVWFDEVLGRNLKVIRTMPNTPSMVKEGMMGMCAGARVTDEDMALVRDLCSGFSQTEVISEHLMDVVTAVSGSSPAYVFMFIEAMADAAVAGGMPRQQAYKFAAQAVLGSAKMVLETGKHPGELKDMVCSPAGTTIQAVRVLEEKGMRSSVIEAMMKCLDISRNM</sequence>
<comment type="catalytic activity">
    <reaction evidence="9">
        <text>L-proline + NAD(+) = (S)-1-pyrroline-5-carboxylate + NADH + 2 H(+)</text>
        <dbReference type="Rhea" id="RHEA:14105"/>
        <dbReference type="ChEBI" id="CHEBI:15378"/>
        <dbReference type="ChEBI" id="CHEBI:17388"/>
        <dbReference type="ChEBI" id="CHEBI:57540"/>
        <dbReference type="ChEBI" id="CHEBI:57945"/>
        <dbReference type="ChEBI" id="CHEBI:60039"/>
        <dbReference type="EC" id="1.5.1.2"/>
    </reaction>
</comment>
<dbReference type="SUPFAM" id="SSF51735">
    <property type="entry name" value="NAD(P)-binding Rossmann-fold domains"/>
    <property type="match status" value="1"/>
</dbReference>
<dbReference type="Proteomes" id="UP000049979">
    <property type="component" value="Unassembled WGS sequence"/>
</dbReference>
<dbReference type="InterPro" id="IPR029036">
    <property type="entry name" value="P5CR_dimer"/>
</dbReference>
<keyword evidence="7 9" id="KW-0560">Oxidoreductase</keyword>
<evidence type="ECO:0000259" key="14">
    <source>
        <dbReference type="Pfam" id="PF14748"/>
    </source>
</evidence>
<name>A0A0M6WSH7_9FIRM</name>
<gene>
    <name evidence="9" type="primary">proC</name>
    <name evidence="15" type="ORF">M72_08441</name>
</gene>
<protein>
    <recommendedName>
        <fullName evidence="9 10">Pyrroline-5-carboxylate reductase</fullName>
        <shortName evidence="9">P5C reductase</shortName>
        <shortName evidence="9">P5CR</shortName>
        <ecNumber evidence="9 10">1.5.1.2</ecNumber>
    </recommendedName>
    <alternativeName>
        <fullName evidence="9">PCA reductase</fullName>
    </alternativeName>
</protein>
<dbReference type="Pfam" id="PF03807">
    <property type="entry name" value="F420_oxidored"/>
    <property type="match status" value="1"/>
</dbReference>
<keyword evidence="16" id="KW-1185">Reference proteome</keyword>
<evidence type="ECO:0000256" key="4">
    <source>
        <dbReference type="ARBA" id="ARBA00022605"/>
    </source>
</evidence>
<feature type="binding site" evidence="11">
    <location>
        <begin position="8"/>
        <end position="13"/>
    </location>
    <ligand>
        <name>NADP(+)</name>
        <dbReference type="ChEBI" id="CHEBI:58349"/>
    </ligand>
</feature>
<feature type="domain" description="Pyrroline-5-carboxylate reductase dimerisation" evidence="14">
    <location>
        <begin position="162"/>
        <end position="266"/>
    </location>
</feature>
<dbReference type="FunFam" id="1.10.3730.10:FF:000001">
    <property type="entry name" value="Pyrroline-5-carboxylate reductase"/>
    <property type="match status" value="1"/>
</dbReference>
<evidence type="ECO:0000256" key="12">
    <source>
        <dbReference type="RuleBase" id="RU003903"/>
    </source>
</evidence>
<evidence type="ECO:0000256" key="2">
    <source>
        <dbReference type="ARBA" id="ARBA00005525"/>
    </source>
</evidence>
<dbReference type="EMBL" id="CVRR01000033">
    <property type="protein sequence ID" value="CRL40139.1"/>
    <property type="molecule type" value="Genomic_DNA"/>
</dbReference>
<dbReference type="InterPro" id="IPR000304">
    <property type="entry name" value="Pyrroline-COOH_reductase"/>
</dbReference>
<organism evidence="15 16">
    <name type="scientific">Roseburia faecis</name>
    <dbReference type="NCBI Taxonomy" id="301302"/>
    <lineage>
        <taxon>Bacteria</taxon>
        <taxon>Bacillati</taxon>
        <taxon>Bacillota</taxon>
        <taxon>Clostridia</taxon>
        <taxon>Lachnospirales</taxon>
        <taxon>Lachnospiraceae</taxon>
        <taxon>Roseburia</taxon>
    </lineage>
</organism>
<evidence type="ECO:0000256" key="9">
    <source>
        <dbReference type="HAMAP-Rule" id="MF_01925"/>
    </source>
</evidence>
<evidence type="ECO:0000313" key="15">
    <source>
        <dbReference type="EMBL" id="CRL40139.1"/>
    </source>
</evidence>
<dbReference type="Gene3D" id="3.40.50.720">
    <property type="entry name" value="NAD(P)-binding Rossmann-like Domain"/>
    <property type="match status" value="1"/>
</dbReference>
<keyword evidence="4 9" id="KW-0028">Amino-acid biosynthesis</keyword>
<dbReference type="STRING" id="301302.ERS852420_02239"/>
<dbReference type="FunFam" id="3.40.50.720:FF:000190">
    <property type="entry name" value="Pyrroline-5-carboxylate reductase"/>
    <property type="match status" value="1"/>
</dbReference>
<dbReference type="SUPFAM" id="SSF48179">
    <property type="entry name" value="6-phosphogluconate dehydrogenase C-terminal domain-like"/>
    <property type="match status" value="1"/>
</dbReference>
<dbReference type="UniPathway" id="UPA00098">
    <property type="reaction ID" value="UER00361"/>
</dbReference>
<dbReference type="PROSITE" id="PS00521">
    <property type="entry name" value="P5CR"/>
    <property type="match status" value="1"/>
</dbReference>
<dbReference type="NCBIfam" id="TIGR00112">
    <property type="entry name" value="proC"/>
    <property type="match status" value="1"/>
</dbReference>
<evidence type="ECO:0000259" key="13">
    <source>
        <dbReference type="Pfam" id="PF03807"/>
    </source>
</evidence>
<dbReference type="PANTHER" id="PTHR11645">
    <property type="entry name" value="PYRROLINE-5-CARBOXYLATE REDUCTASE"/>
    <property type="match status" value="1"/>
</dbReference>
<comment type="function">
    <text evidence="8 9">Catalyzes the reduction of 1-pyrroline-5-carboxylate (PCA) to L-proline.</text>
</comment>
<accession>A0A0M6WSH7</accession>
<dbReference type="Gene3D" id="1.10.3730.10">
    <property type="entry name" value="ProC C-terminal domain-like"/>
    <property type="match status" value="1"/>
</dbReference>
<dbReference type="RefSeq" id="WP_055068178.1">
    <property type="nucleotide sequence ID" value="NZ_CP173697.1"/>
</dbReference>
<dbReference type="EC" id="1.5.1.2" evidence="9 10"/>
<dbReference type="InterPro" id="IPR036291">
    <property type="entry name" value="NAD(P)-bd_dom_sf"/>
</dbReference>
<dbReference type="InterPro" id="IPR028939">
    <property type="entry name" value="P5C_Rdtase_cat_N"/>
</dbReference>